<accession>A0AAP8N1E2</accession>
<organism evidence="1 2">
    <name type="scientific">Vibrio breoganii</name>
    <dbReference type="NCBI Taxonomy" id="553239"/>
    <lineage>
        <taxon>Bacteria</taxon>
        <taxon>Pseudomonadati</taxon>
        <taxon>Pseudomonadota</taxon>
        <taxon>Gammaproteobacteria</taxon>
        <taxon>Vibrionales</taxon>
        <taxon>Vibrionaceae</taxon>
        <taxon>Vibrio</taxon>
    </lineage>
</organism>
<reference evidence="2" key="1">
    <citation type="submission" date="2016-07" db="EMBL/GenBank/DDBJ databases">
        <title>Nontailed viruses are major unrecognized killers of bacteria in the ocean.</title>
        <authorList>
            <person name="Kauffman K."/>
            <person name="Hussain F."/>
            <person name="Yang J."/>
            <person name="Arevalo P."/>
            <person name="Brown J."/>
            <person name="Cutler M."/>
            <person name="Kelly L."/>
            <person name="Polz M.F."/>
        </authorList>
    </citation>
    <scope>NUCLEOTIDE SEQUENCE [LARGE SCALE GENOMIC DNA]</scope>
    <source>
        <strain evidence="2">10N.222.49.A5</strain>
    </source>
</reference>
<sequence>MHYRNWLHNEIGIRRDRYVDEGMVDFTSQWFVEHANLINLFRLSLLKISRQQYLMFSEAEGNALILAARFNLSRSEAESYLKKYQAKLQR</sequence>
<dbReference type="AlphaFoldDB" id="A0AAP8N1E2"/>
<evidence type="ECO:0000313" key="2">
    <source>
        <dbReference type="Proteomes" id="UP000235611"/>
    </source>
</evidence>
<gene>
    <name evidence="1" type="ORF">BCS93_19145</name>
</gene>
<dbReference type="Proteomes" id="UP000235611">
    <property type="component" value="Unassembled WGS sequence"/>
</dbReference>
<evidence type="ECO:0000313" key="1">
    <source>
        <dbReference type="EMBL" id="PMP15418.1"/>
    </source>
</evidence>
<dbReference type="EMBL" id="MDBO01000016">
    <property type="protein sequence ID" value="PMP15418.1"/>
    <property type="molecule type" value="Genomic_DNA"/>
</dbReference>
<name>A0AAP8N1E2_9VIBR</name>
<protein>
    <submittedName>
        <fullName evidence="1">Uncharacterized protein</fullName>
    </submittedName>
</protein>
<proteinExistence type="predicted"/>
<comment type="caution">
    <text evidence="1">The sequence shown here is derived from an EMBL/GenBank/DDBJ whole genome shotgun (WGS) entry which is preliminary data.</text>
</comment>